<comment type="caution">
    <text evidence="1">The sequence shown here is derived from an EMBL/GenBank/DDBJ whole genome shotgun (WGS) entry which is preliminary data.</text>
</comment>
<gene>
    <name evidence="1" type="ORF">A6769_39465</name>
</gene>
<evidence type="ECO:0000313" key="1">
    <source>
        <dbReference type="EMBL" id="RCJ40832.1"/>
    </source>
</evidence>
<sequence length="477" mass="53866">MPGVRKNFRASSYFLILPQMLSQKNTHPPHCKLVYSDGVLRPAKVCSCSNISCGGFHVGEFSSARGGHEARVTATCSDTSLTGIASRKVKTPVCNTGSNSQNQNTTTWNLYESGFEPYVDYLQGTGYCAYSDLQSLVKWYSDNALDEFFHKSYTYKYVGDTRYLHTYQSILAMQLQYVPLGVDINAEMSAEIASSSNADIYLHPDTPVKFHLTMSGKPLAALGFKTVLMFMRLLKEVYQFRCSRTDPKVRCHNKIVDFDTLEEVVKSKDFTPVMEYTFHKSSTPNTDIVGRTITLGVPSSDKRISFYYALPVHGIDALDIEVRFRNSRAQQAFDQIIGTPEDNLNFGQSAEVIHKLVAGSVDFIYKDGETVKNLDRCLRYEFWGIFIDAAGGAIRVQKPKVQFSGVKQIQWIETKCYKALAIAKEMLGVARFHRWITDMCDRGKANFTSEHDAYIRLYKSSRVFDNNFVSNDYSVIA</sequence>
<dbReference type="Proteomes" id="UP000252085">
    <property type="component" value="Unassembled WGS sequence"/>
</dbReference>
<reference evidence="1 2" key="1">
    <citation type="submission" date="2016-04" db="EMBL/GenBank/DDBJ databases">
        <authorList>
            <person name="Evans L.H."/>
            <person name="Alamgir A."/>
            <person name="Owens N."/>
            <person name="Weber N.D."/>
            <person name="Virtaneva K."/>
            <person name="Barbian K."/>
            <person name="Babar A."/>
            <person name="Rosenke K."/>
        </authorList>
    </citation>
    <scope>NUCLEOTIDE SEQUENCE [LARGE SCALE GENOMIC DNA]</scope>
    <source>
        <strain evidence="1">NIES-2108</strain>
    </source>
</reference>
<accession>A0A367S058</accession>
<organism evidence="1 2">
    <name type="scientific">Nostoc punctiforme NIES-2108</name>
    <dbReference type="NCBI Taxonomy" id="1356359"/>
    <lineage>
        <taxon>Bacteria</taxon>
        <taxon>Bacillati</taxon>
        <taxon>Cyanobacteriota</taxon>
        <taxon>Cyanophyceae</taxon>
        <taxon>Nostocales</taxon>
        <taxon>Nostocaceae</taxon>
        <taxon>Nostoc</taxon>
    </lineage>
</organism>
<dbReference type="AlphaFoldDB" id="A0A367S058"/>
<name>A0A367S058_NOSPU</name>
<evidence type="ECO:0000313" key="2">
    <source>
        <dbReference type="Proteomes" id="UP000252085"/>
    </source>
</evidence>
<protein>
    <submittedName>
        <fullName evidence="1">Uncharacterized protein</fullName>
    </submittedName>
</protein>
<proteinExistence type="predicted"/>
<dbReference type="EMBL" id="LXQE01000053">
    <property type="protein sequence ID" value="RCJ40832.1"/>
    <property type="molecule type" value="Genomic_DNA"/>
</dbReference>